<evidence type="ECO:0000256" key="1">
    <source>
        <dbReference type="ARBA" id="ARBA00022490"/>
    </source>
</evidence>
<dbReference type="GO" id="GO:0051301">
    <property type="term" value="P:cell division"/>
    <property type="evidence" value="ECO:0007669"/>
    <property type="project" value="UniProtKB-KW"/>
</dbReference>
<gene>
    <name evidence="5" type="primary">scpB</name>
    <name evidence="5" type="ORF">DY130_02625</name>
</gene>
<accession>A0A2S2JIZ4</accession>
<evidence type="ECO:0000256" key="3">
    <source>
        <dbReference type="ARBA" id="ARBA00022829"/>
    </source>
</evidence>
<evidence type="ECO:0000256" key="2">
    <source>
        <dbReference type="ARBA" id="ARBA00022618"/>
    </source>
</evidence>
<dbReference type="OrthoDB" id="9806226at2"/>
<reference evidence="5" key="1">
    <citation type="submission" date="2018-08" db="EMBL/GenBank/DDBJ databases">
        <title>Comparative genomics of wild bee and flower associated Lactobacillus reveals potential adaptation to the bee host.</title>
        <authorList>
            <person name="Vuong H.Q."/>
            <person name="Mcfrederick Q.S."/>
        </authorList>
    </citation>
    <scope>NUCLEOTIDE SEQUENCE</scope>
    <source>
        <strain evidence="5">HV_63</strain>
    </source>
</reference>
<dbReference type="SUPFAM" id="SSF46785">
    <property type="entry name" value="Winged helix' DNA-binding domain"/>
    <property type="match status" value="2"/>
</dbReference>
<dbReference type="InterPro" id="IPR005234">
    <property type="entry name" value="ScpB_csome_segregation"/>
</dbReference>
<evidence type="ECO:0000256" key="4">
    <source>
        <dbReference type="ARBA" id="ARBA00023306"/>
    </source>
</evidence>
<evidence type="ECO:0000313" key="6">
    <source>
        <dbReference type="Proteomes" id="UP000784700"/>
    </source>
</evidence>
<keyword evidence="1" id="KW-0963">Cytoplasm</keyword>
<dbReference type="GeneID" id="58108073"/>
<sequence length="177" mass="19852">MVSNLAKISGLIYVSGDDGISSSNISKLLEMNESDIINGIDKLNYNLSNDPDSPFTIIKYDDKYTLATKEELDSIIKKYIIDDDEISLTQTSLEVLTIISYNQPITRVEIDDIRGVNSNKTIQKLIKQGIIIVSGHKKVPGNPKLYEVTENFLKLFGISSLEELPKIDKNLITKEEK</sequence>
<dbReference type="NCBIfam" id="TIGR00281">
    <property type="entry name" value="SMC-Scp complex subunit ScpB"/>
    <property type="match status" value="1"/>
</dbReference>
<keyword evidence="2" id="KW-0132">Cell division</keyword>
<keyword evidence="4" id="KW-0131">Cell cycle</keyword>
<organism evidence="5 6">
    <name type="scientific">Apilactobacillus micheneri</name>
    <dbReference type="NCBI Taxonomy" id="1899430"/>
    <lineage>
        <taxon>Bacteria</taxon>
        <taxon>Bacillati</taxon>
        <taxon>Bacillota</taxon>
        <taxon>Bacilli</taxon>
        <taxon>Lactobacillales</taxon>
        <taxon>Lactobacillaceae</taxon>
        <taxon>Apilactobacillus</taxon>
    </lineage>
</organism>
<dbReference type="PANTHER" id="PTHR34298:SF2">
    <property type="entry name" value="SEGREGATION AND CONDENSATION PROTEIN B"/>
    <property type="match status" value="1"/>
</dbReference>
<dbReference type="AlphaFoldDB" id="A0A2S2JIZ4"/>
<dbReference type="Gene3D" id="1.10.10.10">
    <property type="entry name" value="Winged helix-like DNA-binding domain superfamily/Winged helix DNA-binding domain"/>
    <property type="match status" value="2"/>
</dbReference>
<comment type="caution">
    <text evidence="5">The sequence shown here is derived from an EMBL/GenBank/DDBJ whole genome shotgun (WGS) entry which is preliminary data.</text>
</comment>
<proteinExistence type="predicted"/>
<name>A0A2S2JIZ4_9LACO</name>
<dbReference type="InterPro" id="IPR036390">
    <property type="entry name" value="WH_DNA-bd_sf"/>
</dbReference>
<dbReference type="InterPro" id="IPR036388">
    <property type="entry name" value="WH-like_DNA-bd_sf"/>
</dbReference>
<dbReference type="RefSeq" id="WP_108982171.1">
    <property type="nucleotide sequence ID" value="NZ_BAABXB010000030.1"/>
</dbReference>
<dbReference type="PIRSF" id="PIRSF019345">
    <property type="entry name" value="ScpB"/>
    <property type="match status" value="1"/>
</dbReference>
<keyword evidence="3" id="KW-0159">Chromosome partition</keyword>
<dbReference type="GO" id="GO:0051304">
    <property type="term" value="P:chromosome separation"/>
    <property type="evidence" value="ECO:0007669"/>
    <property type="project" value="InterPro"/>
</dbReference>
<dbReference type="PANTHER" id="PTHR34298">
    <property type="entry name" value="SEGREGATION AND CONDENSATION PROTEIN B"/>
    <property type="match status" value="1"/>
</dbReference>
<dbReference type="Pfam" id="PF04079">
    <property type="entry name" value="SMC_ScpB"/>
    <property type="match status" value="1"/>
</dbReference>
<dbReference type="EMBL" id="QUBG01000002">
    <property type="protein sequence ID" value="TPR45106.1"/>
    <property type="molecule type" value="Genomic_DNA"/>
</dbReference>
<dbReference type="Proteomes" id="UP000784700">
    <property type="component" value="Unassembled WGS sequence"/>
</dbReference>
<protein>
    <submittedName>
        <fullName evidence="5">SMC-Scp complex subunit ScpB</fullName>
    </submittedName>
</protein>
<evidence type="ECO:0000313" key="5">
    <source>
        <dbReference type="EMBL" id="TPR45106.1"/>
    </source>
</evidence>